<dbReference type="AlphaFoldDB" id="A0A3D8PIF4"/>
<dbReference type="InterPro" id="IPR041088">
    <property type="entry name" value="RHH_8"/>
</dbReference>
<protein>
    <submittedName>
        <fullName evidence="1">CopG family transcriptional regulator</fullName>
    </submittedName>
</protein>
<dbReference type="GO" id="GO:0006355">
    <property type="term" value="P:regulation of DNA-templated transcription"/>
    <property type="evidence" value="ECO:0007669"/>
    <property type="project" value="InterPro"/>
</dbReference>
<proteinExistence type="predicted"/>
<name>A0A3D8PIF4_9BACI</name>
<dbReference type="SUPFAM" id="SSF47598">
    <property type="entry name" value="Ribbon-helix-helix"/>
    <property type="match status" value="1"/>
</dbReference>
<organism evidence="1 2">
    <name type="scientific">Oceanobacillus chungangensis</name>
    <dbReference type="NCBI Taxonomy" id="1229152"/>
    <lineage>
        <taxon>Bacteria</taxon>
        <taxon>Bacillati</taxon>
        <taxon>Bacillota</taxon>
        <taxon>Bacilli</taxon>
        <taxon>Bacillales</taxon>
        <taxon>Bacillaceae</taxon>
        <taxon>Oceanobacillus</taxon>
    </lineage>
</organism>
<comment type="caution">
    <text evidence="1">The sequence shown here is derived from an EMBL/GenBank/DDBJ whole genome shotgun (WGS) entry which is preliminary data.</text>
</comment>
<evidence type="ECO:0000313" key="1">
    <source>
        <dbReference type="EMBL" id="RDW15021.1"/>
    </source>
</evidence>
<gene>
    <name evidence="1" type="ORF">CWR45_19305</name>
</gene>
<dbReference type="PANTHER" id="PTHR36215:SF1">
    <property type="entry name" value="BLL4998 PROTEIN"/>
    <property type="match status" value="1"/>
</dbReference>
<dbReference type="InterPro" id="IPR010985">
    <property type="entry name" value="Ribbon_hlx_hlx"/>
</dbReference>
<keyword evidence="2" id="KW-1185">Reference proteome</keyword>
<dbReference type="EMBL" id="PIOD01000030">
    <property type="protein sequence ID" value="RDW15021.1"/>
    <property type="molecule type" value="Genomic_DNA"/>
</dbReference>
<sequence>MAETEKVTVNMNVVDLGKVDLLVEQGFYPNRTDFIKTSIRNQLTSHSSVIENVITVKSYEIGIYYYDRKTLEQVLEQNKLLDIKVVGMLVLKDDVDVELARKTIKSIKVLGVFRASHELKIALKK</sequence>
<dbReference type="PANTHER" id="PTHR36215">
    <property type="entry name" value="BLL4998 PROTEIN"/>
    <property type="match status" value="1"/>
</dbReference>
<dbReference type="RefSeq" id="WP_115751483.1">
    <property type="nucleotide sequence ID" value="NZ_PIOD01000030.1"/>
</dbReference>
<reference evidence="2" key="1">
    <citation type="submission" date="2017-11" db="EMBL/GenBank/DDBJ databases">
        <authorList>
            <person name="Zhu W."/>
        </authorList>
    </citation>
    <scope>NUCLEOTIDE SEQUENCE [LARGE SCALE GENOMIC DNA]</scope>
    <source>
        <strain evidence="2">CAU 1051</strain>
    </source>
</reference>
<dbReference type="Proteomes" id="UP000256520">
    <property type="component" value="Unassembled WGS sequence"/>
</dbReference>
<evidence type="ECO:0000313" key="2">
    <source>
        <dbReference type="Proteomes" id="UP000256520"/>
    </source>
</evidence>
<accession>A0A3D8PIF4</accession>
<dbReference type="Pfam" id="PF17723">
    <property type="entry name" value="RHH_8"/>
    <property type="match status" value="1"/>
</dbReference>
<dbReference type="OrthoDB" id="8656394at2"/>